<evidence type="ECO:0000313" key="3">
    <source>
        <dbReference type="Proteomes" id="UP000613011"/>
    </source>
</evidence>
<keyword evidence="1" id="KW-0732">Signal</keyword>
<protein>
    <recommendedName>
        <fullName evidence="4">DUF3299 domain-containing protein</fullName>
    </recommendedName>
</protein>
<dbReference type="AlphaFoldDB" id="A0A937D5G2"/>
<evidence type="ECO:0008006" key="4">
    <source>
        <dbReference type="Google" id="ProtNLM"/>
    </source>
</evidence>
<dbReference type="Gene3D" id="2.40.50.870">
    <property type="entry name" value="Protein of unknown function (DUF3299)"/>
    <property type="match status" value="1"/>
</dbReference>
<name>A0A937D5G2_9BURK</name>
<dbReference type="Pfam" id="PF11736">
    <property type="entry name" value="DUF3299"/>
    <property type="match status" value="1"/>
</dbReference>
<comment type="caution">
    <text evidence="2">The sequence shown here is derived from an EMBL/GenBank/DDBJ whole genome shotgun (WGS) entry which is preliminary data.</text>
</comment>
<organism evidence="2 3">
    <name type="scientific">Ramlibacter aurantiacus</name>
    <dbReference type="NCBI Taxonomy" id="2801330"/>
    <lineage>
        <taxon>Bacteria</taxon>
        <taxon>Pseudomonadati</taxon>
        <taxon>Pseudomonadota</taxon>
        <taxon>Betaproteobacteria</taxon>
        <taxon>Burkholderiales</taxon>
        <taxon>Comamonadaceae</taxon>
        <taxon>Ramlibacter</taxon>
    </lineage>
</organism>
<feature type="signal peptide" evidence="1">
    <location>
        <begin position="1"/>
        <end position="19"/>
    </location>
</feature>
<dbReference type="InterPro" id="IPR021727">
    <property type="entry name" value="DUF3299"/>
</dbReference>
<dbReference type="Proteomes" id="UP000613011">
    <property type="component" value="Unassembled WGS sequence"/>
</dbReference>
<sequence>MMKSVLGAGLLALAAAVGAQPTGAFPAKPVVPGTGAGVHSPDSPIPPLPERSDALPWSLLTAVKHRTENKRVLPLFSPEQLALDGKPQRLQGFMMPLQPGEKVRHFLLSSVPLTCSFCVPGGPESMVEVRTRTPVAYTPEPVLVEGRFHVLRDDPMGLFYRMTDAAPVR</sequence>
<proteinExistence type="predicted"/>
<evidence type="ECO:0000313" key="2">
    <source>
        <dbReference type="EMBL" id="MBL0422675.1"/>
    </source>
</evidence>
<keyword evidence="3" id="KW-1185">Reference proteome</keyword>
<accession>A0A937D5G2</accession>
<feature type="chain" id="PRO_5037416028" description="DUF3299 domain-containing protein" evidence="1">
    <location>
        <begin position="20"/>
        <end position="169"/>
    </location>
</feature>
<reference evidence="2" key="1">
    <citation type="submission" date="2021-01" db="EMBL/GenBank/DDBJ databases">
        <title>Ramlibacter sp. strain AW1 16S ribosomal RNA gene Genome sequencing and assembly.</title>
        <authorList>
            <person name="Kang M."/>
        </authorList>
    </citation>
    <scope>NUCLEOTIDE SEQUENCE</scope>
    <source>
        <strain evidence="2">AW1</strain>
    </source>
</reference>
<dbReference type="EMBL" id="JAEQNA010000009">
    <property type="protein sequence ID" value="MBL0422675.1"/>
    <property type="molecule type" value="Genomic_DNA"/>
</dbReference>
<gene>
    <name evidence="2" type="ORF">JI739_20240</name>
</gene>
<evidence type="ECO:0000256" key="1">
    <source>
        <dbReference type="SAM" id="SignalP"/>
    </source>
</evidence>